<gene>
    <name evidence="2" type="ORF">NEA10_12365</name>
</gene>
<evidence type="ECO:0000256" key="1">
    <source>
        <dbReference type="SAM" id="Phobius"/>
    </source>
</evidence>
<dbReference type="Proteomes" id="UP001056708">
    <property type="component" value="Chromosome"/>
</dbReference>
<feature type="transmembrane region" description="Helical" evidence="1">
    <location>
        <begin position="39"/>
        <end position="62"/>
    </location>
</feature>
<protein>
    <recommendedName>
        <fullName evidence="4">DUF2892 domain-containing protein</fullName>
    </recommendedName>
</protein>
<keyword evidence="1" id="KW-0812">Transmembrane</keyword>
<evidence type="ECO:0000313" key="2">
    <source>
        <dbReference type="EMBL" id="USR89672.1"/>
    </source>
</evidence>
<keyword evidence="1" id="KW-1133">Transmembrane helix</keyword>
<sequence>MSDPSPRRRLDRLQTIARFSGGFLFGVIAAFFSPNIWGVSVLASLLSIGLLGLCCGLLAVLFGDRFWSFLSRWF</sequence>
<evidence type="ECO:0000313" key="3">
    <source>
        <dbReference type="Proteomes" id="UP001056708"/>
    </source>
</evidence>
<evidence type="ECO:0008006" key="4">
    <source>
        <dbReference type="Google" id="ProtNLM"/>
    </source>
</evidence>
<accession>A0ABY5AKM5</accession>
<proteinExistence type="predicted"/>
<dbReference type="EMBL" id="CP098611">
    <property type="protein sequence ID" value="USR89672.1"/>
    <property type="molecule type" value="Genomic_DNA"/>
</dbReference>
<dbReference type="RefSeq" id="WP_252660628.1">
    <property type="nucleotide sequence ID" value="NZ_CP098611.1"/>
</dbReference>
<organism evidence="2 3">
    <name type="scientific">Phormidium yuhuli AB48</name>
    <dbReference type="NCBI Taxonomy" id="2940671"/>
    <lineage>
        <taxon>Bacteria</taxon>
        <taxon>Bacillati</taxon>
        <taxon>Cyanobacteriota</taxon>
        <taxon>Cyanophyceae</taxon>
        <taxon>Oscillatoriophycideae</taxon>
        <taxon>Oscillatoriales</taxon>
        <taxon>Oscillatoriaceae</taxon>
        <taxon>Phormidium</taxon>
        <taxon>Phormidium yuhuli</taxon>
    </lineage>
</organism>
<keyword evidence="1" id="KW-0472">Membrane</keyword>
<reference evidence="2" key="1">
    <citation type="submission" date="2022-06" db="EMBL/GenBank/DDBJ databases">
        <title>Genome sequence of Phormidium yuhuli AB48 isolated from an industrial photobioreactor environment.</title>
        <authorList>
            <person name="Qiu Y."/>
            <person name="Noonan A.J.C."/>
            <person name="Dofher K."/>
            <person name="Koch M."/>
            <person name="Kieft B."/>
            <person name="Lin X."/>
            <person name="Ziels R.M."/>
            <person name="Hallam S.J."/>
        </authorList>
    </citation>
    <scope>NUCLEOTIDE SEQUENCE</scope>
    <source>
        <strain evidence="2">AB48</strain>
    </source>
</reference>
<feature type="transmembrane region" description="Helical" evidence="1">
    <location>
        <begin position="16"/>
        <end position="33"/>
    </location>
</feature>
<keyword evidence="3" id="KW-1185">Reference proteome</keyword>
<name>A0ABY5AKM5_9CYAN</name>